<dbReference type="Pfam" id="PF19300">
    <property type="entry name" value="BPD_transp_1_N"/>
    <property type="match status" value="1"/>
</dbReference>
<evidence type="ECO:0000256" key="7">
    <source>
        <dbReference type="RuleBase" id="RU363032"/>
    </source>
</evidence>
<feature type="transmembrane region" description="Helical" evidence="7">
    <location>
        <begin position="9"/>
        <end position="29"/>
    </location>
</feature>
<evidence type="ECO:0000259" key="8">
    <source>
        <dbReference type="PROSITE" id="PS50928"/>
    </source>
</evidence>
<feature type="transmembrane region" description="Helical" evidence="7">
    <location>
        <begin position="99"/>
        <end position="122"/>
    </location>
</feature>
<dbReference type="EMBL" id="CP000724">
    <property type="protein sequence ID" value="ABR48042.1"/>
    <property type="molecule type" value="Genomic_DNA"/>
</dbReference>
<feature type="transmembrane region" description="Helical" evidence="7">
    <location>
        <begin position="285"/>
        <end position="306"/>
    </location>
</feature>
<dbReference type="Gene3D" id="1.10.3720.10">
    <property type="entry name" value="MetI-like"/>
    <property type="match status" value="1"/>
</dbReference>
<dbReference type="HOGENOM" id="CLU_036879_0_1_9"/>
<organism evidence="9 10">
    <name type="scientific">Alkaliphilus metalliredigens (strain QYMF)</name>
    <dbReference type="NCBI Taxonomy" id="293826"/>
    <lineage>
        <taxon>Bacteria</taxon>
        <taxon>Bacillati</taxon>
        <taxon>Bacillota</taxon>
        <taxon>Clostridia</taxon>
        <taxon>Peptostreptococcales</taxon>
        <taxon>Natronincolaceae</taxon>
        <taxon>Alkaliphilus</taxon>
    </lineage>
</organism>
<protein>
    <submittedName>
        <fullName evidence="9">Binding-protein-dependent transport systems inner membrane component</fullName>
    </submittedName>
</protein>
<dbReference type="Pfam" id="PF00528">
    <property type="entry name" value="BPD_transp_1"/>
    <property type="match status" value="1"/>
</dbReference>
<dbReference type="PANTHER" id="PTHR43163:SF6">
    <property type="entry name" value="DIPEPTIDE TRANSPORT SYSTEM PERMEASE PROTEIN DPPB-RELATED"/>
    <property type="match status" value="1"/>
</dbReference>
<feature type="domain" description="ABC transmembrane type-1" evidence="8">
    <location>
        <begin position="95"/>
        <end position="303"/>
    </location>
</feature>
<dbReference type="KEGG" id="amt:Amet_1877"/>
<dbReference type="GO" id="GO:0005886">
    <property type="term" value="C:plasma membrane"/>
    <property type="evidence" value="ECO:0007669"/>
    <property type="project" value="UniProtKB-SubCell"/>
</dbReference>
<keyword evidence="6 7" id="KW-0472">Membrane</keyword>
<dbReference type="InterPro" id="IPR035906">
    <property type="entry name" value="MetI-like_sf"/>
</dbReference>
<comment type="similarity">
    <text evidence="7">Belongs to the binding-protein-dependent transport system permease family.</text>
</comment>
<name>A6TPC4_ALKMQ</name>
<dbReference type="InterPro" id="IPR000515">
    <property type="entry name" value="MetI-like"/>
</dbReference>
<dbReference type="GO" id="GO:0055085">
    <property type="term" value="P:transmembrane transport"/>
    <property type="evidence" value="ECO:0007669"/>
    <property type="project" value="InterPro"/>
</dbReference>
<evidence type="ECO:0000256" key="5">
    <source>
        <dbReference type="ARBA" id="ARBA00022989"/>
    </source>
</evidence>
<reference evidence="10" key="1">
    <citation type="journal article" date="2016" name="Genome Announc.">
        <title>Complete genome sequence of Alkaliphilus metalliredigens strain QYMF, an alkaliphilic and metal-reducing bacterium isolated from borax-contaminated leachate ponds.</title>
        <authorList>
            <person name="Hwang C."/>
            <person name="Copeland A."/>
            <person name="Lucas S."/>
            <person name="Lapidus A."/>
            <person name="Barry K."/>
            <person name="Detter J.C."/>
            <person name="Glavina Del Rio T."/>
            <person name="Hammon N."/>
            <person name="Israni S."/>
            <person name="Dalin E."/>
            <person name="Tice H."/>
            <person name="Pitluck S."/>
            <person name="Chertkov O."/>
            <person name="Brettin T."/>
            <person name="Bruce D."/>
            <person name="Han C."/>
            <person name="Schmutz J."/>
            <person name="Larimer F."/>
            <person name="Land M.L."/>
            <person name="Hauser L."/>
            <person name="Kyrpides N."/>
            <person name="Mikhailova N."/>
            <person name="Ye Q."/>
            <person name="Zhou J."/>
            <person name="Richardson P."/>
            <person name="Fields M.W."/>
        </authorList>
    </citation>
    <scope>NUCLEOTIDE SEQUENCE [LARGE SCALE GENOMIC DNA]</scope>
    <source>
        <strain evidence="10">QYMF</strain>
    </source>
</reference>
<accession>A6TPC4</accession>
<evidence type="ECO:0000256" key="6">
    <source>
        <dbReference type="ARBA" id="ARBA00023136"/>
    </source>
</evidence>
<evidence type="ECO:0000256" key="1">
    <source>
        <dbReference type="ARBA" id="ARBA00004651"/>
    </source>
</evidence>
<dbReference type="eggNOG" id="COG0601">
    <property type="taxonomic scope" value="Bacteria"/>
</dbReference>
<comment type="subcellular location">
    <subcellularLocation>
        <location evidence="1 7">Cell membrane</location>
        <topology evidence="1 7">Multi-pass membrane protein</topology>
    </subcellularLocation>
</comment>
<feature type="transmembrane region" description="Helical" evidence="7">
    <location>
        <begin position="175"/>
        <end position="195"/>
    </location>
</feature>
<dbReference type="STRING" id="293826.Amet_1877"/>
<dbReference type="Proteomes" id="UP000001572">
    <property type="component" value="Chromosome"/>
</dbReference>
<dbReference type="OrthoDB" id="9773221at2"/>
<dbReference type="InterPro" id="IPR045621">
    <property type="entry name" value="BPD_transp_1_N"/>
</dbReference>
<dbReference type="PANTHER" id="PTHR43163">
    <property type="entry name" value="DIPEPTIDE TRANSPORT SYSTEM PERMEASE PROTEIN DPPB-RELATED"/>
    <property type="match status" value="1"/>
</dbReference>
<feature type="transmembrane region" description="Helical" evidence="7">
    <location>
        <begin position="134"/>
        <end position="155"/>
    </location>
</feature>
<gene>
    <name evidence="9" type="ordered locus">Amet_1877</name>
</gene>
<dbReference type="AlphaFoldDB" id="A6TPC4"/>
<dbReference type="PROSITE" id="PS50928">
    <property type="entry name" value="ABC_TM1"/>
    <property type="match status" value="1"/>
</dbReference>
<keyword evidence="3" id="KW-1003">Cell membrane</keyword>
<dbReference type="CDD" id="cd06261">
    <property type="entry name" value="TM_PBP2"/>
    <property type="match status" value="1"/>
</dbReference>
<evidence type="ECO:0000256" key="3">
    <source>
        <dbReference type="ARBA" id="ARBA00022475"/>
    </source>
</evidence>
<evidence type="ECO:0000256" key="2">
    <source>
        <dbReference type="ARBA" id="ARBA00022448"/>
    </source>
</evidence>
<dbReference type="RefSeq" id="WP_012063077.1">
    <property type="nucleotide sequence ID" value="NC_009633.1"/>
</dbReference>
<keyword evidence="5 7" id="KW-1133">Transmembrane helix</keyword>
<keyword evidence="4 7" id="KW-0812">Transmembrane</keyword>
<evidence type="ECO:0000313" key="10">
    <source>
        <dbReference type="Proteomes" id="UP000001572"/>
    </source>
</evidence>
<proteinExistence type="inferred from homology"/>
<evidence type="ECO:0000313" key="9">
    <source>
        <dbReference type="EMBL" id="ABR48042.1"/>
    </source>
</evidence>
<feature type="transmembrane region" description="Helical" evidence="7">
    <location>
        <begin position="234"/>
        <end position="255"/>
    </location>
</feature>
<dbReference type="SUPFAM" id="SSF161098">
    <property type="entry name" value="MetI-like"/>
    <property type="match status" value="1"/>
</dbReference>
<sequence length="315" mass="34672">MVKYTLRRLAYLLPVLIGVTFVVFSIMYFTPGDAAAMRLGQEATQEQIDSMRDQMGLNDPFHIQYGRYIINAVQGDFGRSWRSNSPVISEILARFPNTFVLSVAGMSIAILIGVSLGVVSAVKQYSISDNIGMFFALFGVSVPNFWFGMLTILLFSVFWNNQFGFSLFPSSGFDAGLRSLVLPALTLGTSSAAIITRMTRSAMLEVLSQDYIRFTRAKGLGERKIITRHALSNALIPIITVTGLQFGVLLGGAVFTETVFSFPGIGRLIVESIRARDLPMVQGSVIFLAFVFSLVNLGVDLIYALVDPRIKAQYK</sequence>
<evidence type="ECO:0000256" key="4">
    <source>
        <dbReference type="ARBA" id="ARBA00022692"/>
    </source>
</evidence>
<keyword evidence="2 7" id="KW-0813">Transport</keyword>
<keyword evidence="10" id="KW-1185">Reference proteome</keyword>